<protein>
    <submittedName>
        <fullName evidence="2">Uncharacterized protein</fullName>
    </submittedName>
</protein>
<dbReference type="Proteomes" id="UP000046122">
    <property type="component" value="Unassembled WGS sequence"/>
</dbReference>
<gene>
    <name evidence="2" type="ORF">MPL3365_80101</name>
</gene>
<name>A0A090GWB1_MESPL</name>
<dbReference type="EMBL" id="CCNE01000066">
    <property type="protein sequence ID" value="CDX62989.1"/>
    <property type="molecule type" value="Genomic_DNA"/>
</dbReference>
<proteinExistence type="predicted"/>
<dbReference type="AlphaFoldDB" id="A0A090GWB1"/>
<reference evidence="2 3" key="1">
    <citation type="submission" date="2014-08" db="EMBL/GenBank/DDBJ databases">
        <authorList>
            <person name="Moulin Lionel"/>
        </authorList>
    </citation>
    <scope>NUCLEOTIDE SEQUENCE [LARGE SCALE GENOMIC DNA]</scope>
</reference>
<evidence type="ECO:0000256" key="1">
    <source>
        <dbReference type="SAM" id="MobiDB-lite"/>
    </source>
</evidence>
<sequence>MTPNRRFGKDHALNESATASFARLRTRGAVERAALDGWETDRAQRPQGRDGFTAAALDDAPGRPLSSGISRDKEAGGILPRSLL</sequence>
<evidence type="ECO:0000313" key="2">
    <source>
        <dbReference type="EMBL" id="CDX62989.1"/>
    </source>
</evidence>
<accession>A0A090GWB1</accession>
<evidence type="ECO:0000313" key="3">
    <source>
        <dbReference type="Proteomes" id="UP000046122"/>
    </source>
</evidence>
<feature type="region of interest" description="Disordered" evidence="1">
    <location>
        <begin position="35"/>
        <end position="84"/>
    </location>
</feature>
<feature type="compositionally biased region" description="Basic and acidic residues" evidence="1">
    <location>
        <begin position="35"/>
        <end position="48"/>
    </location>
</feature>
<organism evidence="2 3">
    <name type="scientific">Mesorhizobium plurifarium</name>
    <dbReference type="NCBI Taxonomy" id="69974"/>
    <lineage>
        <taxon>Bacteria</taxon>
        <taxon>Pseudomonadati</taxon>
        <taxon>Pseudomonadota</taxon>
        <taxon>Alphaproteobacteria</taxon>
        <taxon>Hyphomicrobiales</taxon>
        <taxon>Phyllobacteriaceae</taxon>
        <taxon>Mesorhizobium</taxon>
    </lineage>
</organism>